<gene>
    <name evidence="2" type="ORF">IAB44_02990</name>
</gene>
<comment type="caution">
    <text evidence="2">The sequence shown here is derived from an EMBL/GenBank/DDBJ whole genome shotgun (WGS) entry which is preliminary data.</text>
</comment>
<dbReference type="Pfam" id="PF18998">
    <property type="entry name" value="Flg_new_2"/>
    <property type="match status" value="1"/>
</dbReference>
<evidence type="ECO:0000259" key="1">
    <source>
        <dbReference type="SMART" id="SM00635"/>
    </source>
</evidence>
<name>A0A9D1ER45_9FIRM</name>
<accession>A0A9D1ER45</accession>
<reference evidence="2" key="1">
    <citation type="submission" date="2020-10" db="EMBL/GenBank/DDBJ databases">
        <authorList>
            <person name="Gilroy R."/>
        </authorList>
    </citation>
    <scope>NUCLEOTIDE SEQUENCE</scope>
    <source>
        <strain evidence="2">CHK190-19873</strain>
    </source>
</reference>
<protein>
    <submittedName>
        <fullName evidence="2">Ig-like domain-containing protein</fullName>
    </submittedName>
</protein>
<dbReference type="Gene3D" id="2.60.40.1080">
    <property type="match status" value="2"/>
</dbReference>
<evidence type="ECO:0000313" key="3">
    <source>
        <dbReference type="Proteomes" id="UP000823935"/>
    </source>
</evidence>
<dbReference type="Proteomes" id="UP000823935">
    <property type="component" value="Unassembled WGS sequence"/>
</dbReference>
<dbReference type="InterPro" id="IPR008964">
    <property type="entry name" value="Invasin/intimin_cell_adhesion"/>
</dbReference>
<organism evidence="2 3">
    <name type="scientific">Candidatus Limivivens intestinipullorum</name>
    <dbReference type="NCBI Taxonomy" id="2840858"/>
    <lineage>
        <taxon>Bacteria</taxon>
        <taxon>Bacillati</taxon>
        <taxon>Bacillota</taxon>
        <taxon>Clostridia</taxon>
        <taxon>Lachnospirales</taxon>
        <taxon>Lachnospiraceae</taxon>
        <taxon>Lachnospiraceae incertae sedis</taxon>
        <taxon>Candidatus Limivivens</taxon>
    </lineage>
</organism>
<dbReference type="Pfam" id="PF02368">
    <property type="entry name" value="Big_2"/>
    <property type="match status" value="2"/>
</dbReference>
<dbReference type="InterPro" id="IPR003343">
    <property type="entry name" value="Big_2"/>
</dbReference>
<feature type="domain" description="BIG2" evidence="1">
    <location>
        <begin position="177"/>
        <end position="257"/>
    </location>
</feature>
<proteinExistence type="predicted"/>
<dbReference type="SMART" id="SM00635">
    <property type="entry name" value="BID_2"/>
    <property type="match status" value="2"/>
</dbReference>
<feature type="domain" description="BIG2" evidence="1">
    <location>
        <begin position="265"/>
        <end position="342"/>
    </location>
</feature>
<dbReference type="SUPFAM" id="SSF49373">
    <property type="entry name" value="Invasin/intimin cell-adhesion fragments"/>
    <property type="match status" value="2"/>
</dbReference>
<reference evidence="2" key="2">
    <citation type="journal article" date="2021" name="PeerJ">
        <title>Extensive microbial diversity within the chicken gut microbiome revealed by metagenomics and culture.</title>
        <authorList>
            <person name="Gilroy R."/>
            <person name="Ravi A."/>
            <person name="Getino M."/>
            <person name="Pursley I."/>
            <person name="Horton D.L."/>
            <person name="Alikhan N.F."/>
            <person name="Baker D."/>
            <person name="Gharbi K."/>
            <person name="Hall N."/>
            <person name="Watson M."/>
            <person name="Adriaenssens E.M."/>
            <person name="Foster-Nyarko E."/>
            <person name="Jarju S."/>
            <person name="Secka A."/>
            <person name="Antonio M."/>
            <person name="Oren A."/>
            <person name="Chaudhuri R.R."/>
            <person name="La Ragione R."/>
            <person name="Hildebrand F."/>
            <person name="Pallen M.J."/>
        </authorList>
    </citation>
    <scope>NUCLEOTIDE SEQUENCE</scope>
    <source>
        <strain evidence="2">CHK190-19873</strain>
    </source>
</reference>
<sequence length="349" mass="37829">MSDNTLNSWNNTIKDNIIGGKLVISNSTIELKGYGGMGAALACNQYQLSGVRYYTGDGKAEYQMRNLFREYDFRQLYEGNYLLITPEDKNLPILSDLDDDTSSSAHGSIRLPAGEKINGGYEYFYPSGRKITVKVTPDEGYEFDYLLVNGKKVSKTSFTMPTKDTVVRGVFKKKNVKIKKISLTAQSTKIAAGKKVSLTAKLTPSKVTNSKLKWSTSNKKYAVVSSKGVVTTKRAGAGKTVTIIARATDGSRKQAKIRIKILKNAVKKITLKAPKTLTAGKKAKITAKVTAESGANKTLVYSCSNKKYATVNSKGTVTAKKAGKGKTVTITARSVDGSGKKASVKIKIK</sequence>
<evidence type="ECO:0000313" key="2">
    <source>
        <dbReference type="EMBL" id="HIS30502.1"/>
    </source>
</evidence>
<dbReference type="AlphaFoldDB" id="A0A9D1ER45"/>
<dbReference type="EMBL" id="DVIQ01000019">
    <property type="protein sequence ID" value="HIS30502.1"/>
    <property type="molecule type" value="Genomic_DNA"/>
</dbReference>
<dbReference type="InterPro" id="IPR044060">
    <property type="entry name" value="Bacterial_rp_domain"/>
</dbReference>